<dbReference type="EMBL" id="CALNXK010000199">
    <property type="protein sequence ID" value="CAH3175333.1"/>
    <property type="molecule type" value="Genomic_DNA"/>
</dbReference>
<evidence type="ECO:0000256" key="2">
    <source>
        <dbReference type="RuleBase" id="RU000461"/>
    </source>
</evidence>
<dbReference type="PRINTS" id="PR00463">
    <property type="entry name" value="EP450I"/>
</dbReference>
<dbReference type="PRINTS" id="PR00385">
    <property type="entry name" value="P450"/>
</dbReference>
<evidence type="ECO:0008006" key="6">
    <source>
        <dbReference type="Google" id="ProtNLM"/>
    </source>
</evidence>
<dbReference type="PANTHER" id="PTHR24291">
    <property type="entry name" value="CYTOCHROME P450 FAMILY 4"/>
    <property type="match status" value="1"/>
</dbReference>
<keyword evidence="2" id="KW-0349">Heme</keyword>
<protein>
    <recommendedName>
        <fullName evidence="6">Cytochrome P450</fullName>
    </recommendedName>
</protein>
<dbReference type="InterPro" id="IPR050196">
    <property type="entry name" value="Cytochrome_P450_Monoox"/>
</dbReference>
<keyword evidence="2" id="KW-0560">Oxidoreductase</keyword>
<keyword evidence="3" id="KW-1133">Transmembrane helix</keyword>
<dbReference type="Gene3D" id="1.10.630.10">
    <property type="entry name" value="Cytochrome P450"/>
    <property type="match status" value="1"/>
</dbReference>
<evidence type="ECO:0000313" key="5">
    <source>
        <dbReference type="Proteomes" id="UP001159405"/>
    </source>
</evidence>
<dbReference type="InterPro" id="IPR017972">
    <property type="entry name" value="Cyt_P450_CS"/>
</dbReference>
<comment type="caution">
    <text evidence="4">The sequence shown here is derived from an EMBL/GenBank/DDBJ whole genome shotgun (WGS) entry which is preliminary data.</text>
</comment>
<keyword evidence="2" id="KW-0503">Monooxygenase</keyword>
<reference evidence="4 5" key="1">
    <citation type="submission" date="2022-05" db="EMBL/GenBank/DDBJ databases">
        <authorList>
            <consortium name="Genoscope - CEA"/>
            <person name="William W."/>
        </authorList>
    </citation>
    <scope>NUCLEOTIDE SEQUENCE [LARGE SCALE GENOMIC DNA]</scope>
</reference>
<organism evidence="4 5">
    <name type="scientific">Porites lobata</name>
    <dbReference type="NCBI Taxonomy" id="104759"/>
    <lineage>
        <taxon>Eukaryota</taxon>
        <taxon>Metazoa</taxon>
        <taxon>Cnidaria</taxon>
        <taxon>Anthozoa</taxon>
        <taxon>Hexacorallia</taxon>
        <taxon>Scleractinia</taxon>
        <taxon>Fungiina</taxon>
        <taxon>Poritidae</taxon>
        <taxon>Porites</taxon>
    </lineage>
</organism>
<evidence type="ECO:0000313" key="4">
    <source>
        <dbReference type="EMBL" id="CAH3175333.1"/>
    </source>
</evidence>
<dbReference type="InterPro" id="IPR001128">
    <property type="entry name" value="Cyt_P450"/>
</dbReference>
<proteinExistence type="inferred from homology"/>
<evidence type="ECO:0000256" key="1">
    <source>
        <dbReference type="ARBA" id="ARBA00010617"/>
    </source>
</evidence>
<accession>A0ABN8RBX7</accession>
<dbReference type="Proteomes" id="UP001159405">
    <property type="component" value="Unassembled WGS sequence"/>
</dbReference>
<keyword evidence="5" id="KW-1185">Reference proteome</keyword>
<gene>
    <name evidence="4" type="ORF">PLOB_00015871</name>
</gene>
<dbReference type="SUPFAM" id="SSF48264">
    <property type="entry name" value="Cytochrome P450"/>
    <property type="match status" value="1"/>
</dbReference>
<comment type="similarity">
    <text evidence="1 2">Belongs to the cytochrome P450 family.</text>
</comment>
<dbReference type="InterPro" id="IPR002401">
    <property type="entry name" value="Cyt_P450_E_grp-I"/>
</dbReference>
<evidence type="ECO:0000256" key="3">
    <source>
        <dbReference type="SAM" id="Phobius"/>
    </source>
</evidence>
<sequence length="514" mass="58592">MALVTEYILRVLPDSYSVWIAVILSVVVVFFANFVIGCFEQRRRAARSIANVPVPPGHWLKGHLDYAGFDGAGLKYHLKCATEFKTCYGLWYGPLRAAVVVCHPDTVQVIQSSNAPKEKFIYDIVKPFLGDGLITSNGNRWFRMRKLLTPAFHFEILKPYVRVFQESTDTLLTKWSSQGKGEVELFHDMRLMTLDSILKCSHSYASNCQTQEVQDPYISVVFEASNQILNRLMNPLHHADEIYKLTPAGRKFFKNGDIAKSKAHQVVKARRKALQDDAEKENLRKKKHLDFLDILLEARDADGNGLNDEEIVGEVMTFLFAGHDTTASVICWTLYNFAKYPEHQEKCRQELDEVLGDNLDLDWQQLGKLKYLLMCIKESSRIFAPVPMTGRTLDKAYEIDGHLIPEGTWVMTNTYALHHNPHVWKDPETFDPLRFTSENSKNMSPYSFIPFSAGPRNCIGQTFALTEVKITVAMILRKFTLSLDPANVVPVDDLIPELILRSKNGIRINISPRF</sequence>
<keyword evidence="3" id="KW-0472">Membrane</keyword>
<dbReference type="InterPro" id="IPR036396">
    <property type="entry name" value="Cyt_P450_sf"/>
</dbReference>
<keyword evidence="2" id="KW-0479">Metal-binding</keyword>
<keyword evidence="2" id="KW-0408">Iron</keyword>
<feature type="transmembrane region" description="Helical" evidence="3">
    <location>
        <begin position="16"/>
        <end position="39"/>
    </location>
</feature>
<dbReference type="CDD" id="cd20659">
    <property type="entry name" value="CYP4B_4F-like"/>
    <property type="match status" value="1"/>
</dbReference>
<name>A0ABN8RBX7_9CNID</name>
<dbReference type="PANTHER" id="PTHR24291:SF201">
    <property type="entry name" value="CYTOCHROME P450, FAMILY 4, SUBFAMILY B, POLYPEPTIDE 7"/>
    <property type="match status" value="1"/>
</dbReference>
<dbReference type="Pfam" id="PF00067">
    <property type="entry name" value="p450"/>
    <property type="match status" value="1"/>
</dbReference>
<keyword evidence="3" id="KW-0812">Transmembrane</keyword>
<dbReference type="PROSITE" id="PS00086">
    <property type="entry name" value="CYTOCHROME_P450"/>
    <property type="match status" value="1"/>
</dbReference>